<protein>
    <submittedName>
        <fullName evidence="2">Flp pilus assembly pilin Flp</fullName>
    </submittedName>
</protein>
<reference evidence="2 3" key="1">
    <citation type="submission" date="2023-07" db="EMBL/GenBank/DDBJ databases">
        <title>Genomic Encyclopedia of Type Strains, Phase IV (KMG-IV): sequencing the most valuable type-strain genomes for metagenomic binning, comparative biology and taxonomic classification.</title>
        <authorList>
            <person name="Goeker M."/>
        </authorList>
    </citation>
    <scope>NUCLEOTIDE SEQUENCE [LARGE SCALE GENOMIC DNA]</scope>
    <source>
        <strain evidence="2 3">DSM 17740</strain>
    </source>
</reference>
<dbReference type="Proteomes" id="UP001232445">
    <property type="component" value="Unassembled WGS sequence"/>
</dbReference>
<keyword evidence="1" id="KW-1133">Transmembrane helix</keyword>
<dbReference type="RefSeq" id="WP_307335341.1">
    <property type="nucleotide sequence ID" value="NZ_JAUSUQ010000002.1"/>
</dbReference>
<feature type="transmembrane region" description="Helical" evidence="1">
    <location>
        <begin position="27"/>
        <end position="45"/>
    </location>
</feature>
<comment type="caution">
    <text evidence="2">The sequence shown here is derived from an EMBL/GenBank/DDBJ whole genome shotgun (WGS) entry which is preliminary data.</text>
</comment>
<evidence type="ECO:0000313" key="3">
    <source>
        <dbReference type="Proteomes" id="UP001232445"/>
    </source>
</evidence>
<keyword evidence="1" id="KW-0472">Membrane</keyword>
<name>A0ABU0CQU6_9BACI</name>
<organism evidence="2 3">
    <name type="scientific">Caldalkalibacillus uzonensis</name>
    <dbReference type="NCBI Taxonomy" id="353224"/>
    <lineage>
        <taxon>Bacteria</taxon>
        <taxon>Bacillati</taxon>
        <taxon>Bacillota</taxon>
        <taxon>Bacilli</taxon>
        <taxon>Bacillales</taxon>
        <taxon>Bacillaceae</taxon>
        <taxon>Caldalkalibacillus</taxon>
    </lineage>
</organism>
<keyword evidence="1" id="KW-0812">Transmembrane</keyword>
<evidence type="ECO:0000256" key="1">
    <source>
        <dbReference type="SAM" id="Phobius"/>
    </source>
</evidence>
<sequence length="70" mass="7517">MLKWYVHFTEKVRTAVDNEKGAVSMEWIMIGLLAVAVVAAIITALEGRSADGIATAIINKLADFINKIGG</sequence>
<proteinExistence type="predicted"/>
<gene>
    <name evidence="2" type="ORF">J2S00_000658</name>
</gene>
<keyword evidence="3" id="KW-1185">Reference proteome</keyword>
<accession>A0ABU0CQU6</accession>
<evidence type="ECO:0000313" key="2">
    <source>
        <dbReference type="EMBL" id="MDQ0337875.1"/>
    </source>
</evidence>
<dbReference type="EMBL" id="JAUSUQ010000002">
    <property type="protein sequence ID" value="MDQ0337875.1"/>
    <property type="molecule type" value="Genomic_DNA"/>
</dbReference>